<accession>A0AAE1CYJ5</accession>
<protein>
    <submittedName>
        <fullName evidence="2">Uncharacterized protein</fullName>
    </submittedName>
</protein>
<gene>
    <name evidence="2" type="ORF">RRG08_037654</name>
</gene>
<evidence type="ECO:0000313" key="3">
    <source>
        <dbReference type="Proteomes" id="UP001283361"/>
    </source>
</evidence>
<organism evidence="2 3">
    <name type="scientific">Elysia crispata</name>
    <name type="common">lettuce slug</name>
    <dbReference type="NCBI Taxonomy" id="231223"/>
    <lineage>
        <taxon>Eukaryota</taxon>
        <taxon>Metazoa</taxon>
        <taxon>Spiralia</taxon>
        <taxon>Lophotrochozoa</taxon>
        <taxon>Mollusca</taxon>
        <taxon>Gastropoda</taxon>
        <taxon>Heterobranchia</taxon>
        <taxon>Euthyneura</taxon>
        <taxon>Panpulmonata</taxon>
        <taxon>Sacoglossa</taxon>
        <taxon>Placobranchoidea</taxon>
        <taxon>Plakobranchidae</taxon>
        <taxon>Elysia</taxon>
    </lineage>
</organism>
<reference evidence="2" key="1">
    <citation type="journal article" date="2023" name="G3 (Bethesda)">
        <title>A reference genome for the long-term kleptoplast-retaining sea slug Elysia crispata morphotype clarki.</title>
        <authorList>
            <person name="Eastman K.E."/>
            <person name="Pendleton A.L."/>
            <person name="Shaikh M.A."/>
            <person name="Suttiyut T."/>
            <person name="Ogas R."/>
            <person name="Tomko P."/>
            <person name="Gavelis G."/>
            <person name="Widhalm J.R."/>
            <person name="Wisecaver J.H."/>
        </authorList>
    </citation>
    <scope>NUCLEOTIDE SEQUENCE</scope>
    <source>
        <strain evidence="2">ECLA1</strain>
    </source>
</reference>
<comment type="caution">
    <text evidence="2">The sequence shown here is derived from an EMBL/GenBank/DDBJ whole genome shotgun (WGS) entry which is preliminary data.</text>
</comment>
<proteinExistence type="predicted"/>
<keyword evidence="3" id="KW-1185">Reference proteome</keyword>
<keyword evidence="1" id="KW-1133">Transmembrane helix</keyword>
<dbReference type="EMBL" id="JAWDGP010006239">
    <property type="protein sequence ID" value="KAK3745039.1"/>
    <property type="molecule type" value="Genomic_DNA"/>
</dbReference>
<evidence type="ECO:0000313" key="2">
    <source>
        <dbReference type="EMBL" id="KAK3745039.1"/>
    </source>
</evidence>
<keyword evidence="1" id="KW-0812">Transmembrane</keyword>
<feature type="transmembrane region" description="Helical" evidence="1">
    <location>
        <begin position="118"/>
        <end position="138"/>
    </location>
</feature>
<feature type="transmembrane region" description="Helical" evidence="1">
    <location>
        <begin position="88"/>
        <end position="106"/>
    </location>
</feature>
<keyword evidence="1" id="KW-0472">Membrane</keyword>
<evidence type="ECO:0000256" key="1">
    <source>
        <dbReference type="SAM" id="Phobius"/>
    </source>
</evidence>
<dbReference type="AlphaFoldDB" id="A0AAE1CYJ5"/>
<dbReference type="Proteomes" id="UP001283361">
    <property type="component" value="Unassembled WGS sequence"/>
</dbReference>
<name>A0AAE1CYJ5_9GAST</name>
<sequence>MFMIYYRRQGISPVLVNLLRQSFQAAPKGCILQGSRDSIRNRCINGRQLFTLHKTLHFRPQYNKDGVPKTYTLIYENSQGPLLSISRVLSTAGGISGAGVAIWYLIDSWEQLQPSQLYVLSGACLLCAAAAVSVNVIARFYLARIYMNEAEGHFIGIRQSFFSRISQMDYSLKDVQPPVQDKGKPIHSKTTVRIKDRNFHIRAADFIIPKYYNVHLKFL</sequence>